<evidence type="ECO:0000313" key="3">
    <source>
        <dbReference type="EMBL" id="ADL08736.1"/>
    </source>
</evidence>
<dbReference type="RefSeq" id="WP_013276750.1">
    <property type="nucleotide sequence ID" value="NC_014377.1"/>
</dbReference>
<dbReference type="KEGG" id="toc:Toce_2015"/>
<reference evidence="3 4" key="1">
    <citation type="journal article" date="2010" name="Stand. Genomic Sci.">
        <title>Complete genome sequence of Thermosediminibacter oceani type strain (JW/IW-1228P).</title>
        <authorList>
            <person name="Pitluck S."/>
            <person name="Yasawong M."/>
            <person name="Munk C."/>
            <person name="Nolan M."/>
            <person name="Lapidus A."/>
            <person name="Lucas S."/>
            <person name="Glavina Del Rio T."/>
            <person name="Tice H."/>
            <person name="Cheng J.F."/>
            <person name="Bruce D."/>
            <person name="Detter C."/>
            <person name="Tapia R."/>
            <person name="Han C."/>
            <person name="Goodwin L."/>
            <person name="Liolios K."/>
            <person name="Ivanova N."/>
            <person name="Mavromatis K."/>
            <person name="Mikhailova N."/>
            <person name="Pati A."/>
            <person name="Chen A."/>
            <person name="Palaniappan K."/>
            <person name="Land M."/>
            <person name="Hauser L."/>
            <person name="Chang Y.J."/>
            <person name="Jeffries C.D."/>
            <person name="Rohde M."/>
            <person name="Spring S."/>
            <person name="Sikorski J."/>
            <person name="Goker M."/>
            <person name="Woyke T."/>
            <person name="Bristow J."/>
            <person name="Eisen J.A."/>
            <person name="Markowitz V."/>
            <person name="Hugenholtz P."/>
            <person name="Kyrpides N.C."/>
            <person name="Klenk H.P."/>
        </authorList>
    </citation>
    <scope>NUCLEOTIDE SEQUENCE [LARGE SCALE GENOMIC DNA]</scope>
    <source>
        <strain evidence="4">ATCC BAA-1034 / DSM 16646 / JW/IW-1228P</strain>
    </source>
</reference>
<proteinExistence type="predicted"/>
<accession>D9RZV9</accession>
<dbReference type="InterPro" id="IPR013693">
    <property type="entry name" value="SpoIID/LytB_N"/>
</dbReference>
<feature type="transmembrane region" description="Helical" evidence="1">
    <location>
        <begin position="6"/>
        <end position="24"/>
    </location>
</feature>
<evidence type="ECO:0000256" key="1">
    <source>
        <dbReference type="SAM" id="Phobius"/>
    </source>
</evidence>
<dbReference type="PANTHER" id="PTHR30032">
    <property type="entry name" value="N-ACETYLMURAMOYL-L-ALANINE AMIDASE-RELATED"/>
    <property type="match status" value="1"/>
</dbReference>
<dbReference type="InterPro" id="IPR014225">
    <property type="entry name" value="Spore_II_D_firmicutes"/>
</dbReference>
<keyword evidence="1" id="KW-1133">Transmembrane helix</keyword>
<dbReference type="HOGENOM" id="CLU_021203_1_1_9"/>
<dbReference type="GO" id="GO:0030288">
    <property type="term" value="C:outer membrane-bounded periplasmic space"/>
    <property type="evidence" value="ECO:0007669"/>
    <property type="project" value="TreeGrafter"/>
</dbReference>
<dbReference type="NCBIfam" id="TIGR02669">
    <property type="entry name" value="SpoIID_LytB"/>
    <property type="match status" value="1"/>
</dbReference>
<dbReference type="Pfam" id="PF08486">
    <property type="entry name" value="SpoIID"/>
    <property type="match status" value="1"/>
</dbReference>
<dbReference type="eggNOG" id="COG2385">
    <property type="taxonomic scope" value="Bacteria"/>
</dbReference>
<dbReference type="InterPro" id="IPR051922">
    <property type="entry name" value="Bact_Sporulation_Assoc"/>
</dbReference>
<feature type="domain" description="Sporulation stage II protein D amidase enhancer LytB N-terminal" evidence="2">
    <location>
        <begin position="55"/>
        <end position="162"/>
    </location>
</feature>
<dbReference type="OrthoDB" id="9794671at2"/>
<evidence type="ECO:0000259" key="2">
    <source>
        <dbReference type="Pfam" id="PF08486"/>
    </source>
</evidence>
<protein>
    <submittedName>
        <fullName evidence="3">Stage II sporulation protein D</fullName>
    </submittedName>
</protein>
<keyword evidence="4" id="KW-1185">Reference proteome</keyword>
<evidence type="ECO:0000313" key="4">
    <source>
        <dbReference type="Proteomes" id="UP000000272"/>
    </source>
</evidence>
<dbReference type="InterPro" id="IPR013486">
    <property type="entry name" value="SpoIID/LytB"/>
</dbReference>
<keyword evidence="1" id="KW-0812">Transmembrane</keyword>
<dbReference type="PANTHER" id="PTHR30032:SF4">
    <property type="entry name" value="AMIDASE ENHANCER"/>
    <property type="match status" value="1"/>
</dbReference>
<dbReference type="STRING" id="555079.Toce_2015"/>
<name>D9RZV9_THEOJ</name>
<dbReference type="AlphaFoldDB" id="D9RZV9"/>
<sequence>MRNAAYYLIFFIFFVVIILPAFVAKSCNVLLPERPGEREKVEKPGELMVSLYVTSQKKIEKIPLEEYVKGVVAAEMPAGFKMEALKAQAVAARTYAYKRLRSLGGSGCSLHPEADICDDPTHCQAWITKTEMLRKWGIFAFYHYYSKISQAVNSTAGMVILYQGNPIDPLFFSTSNGKTENSEDVWGKYVPYLRSVTSPGEEISPRFVSVKEIPVEEVVSKLQAKWPDIVIDPKHPERQWKVLEVSEGGRIKTMQVGNKVIKGTEFRMLFELNSTDIKWERSGNNIKFTCKGYGHGVGMSQYGANAMADKGSNYVDILKHYYSGVEIQKINAGSN</sequence>
<dbReference type="NCBIfam" id="TIGR02870">
    <property type="entry name" value="spore_II_D"/>
    <property type="match status" value="1"/>
</dbReference>
<dbReference type="GO" id="GO:0030435">
    <property type="term" value="P:sporulation resulting in formation of a cellular spore"/>
    <property type="evidence" value="ECO:0007669"/>
    <property type="project" value="InterPro"/>
</dbReference>
<dbReference type="EMBL" id="CP002131">
    <property type="protein sequence ID" value="ADL08736.1"/>
    <property type="molecule type" value="Genomic_DNA"/>
</dbReference>
<gene>
    <name evidence="3" type="ordered locus">Toce_2015</name>
</gene>
<dbReference type="Proteomes" id="UP000000272">
    <property type="component" value="Chromosome"/>
</dbReference>
<keyword evidence="1" id="KW-0472">Membrane</keyword>
<organism evidence="3 4">
    <name type="scientific">Thermosediminibacter oceani (strain ATCC BAA-1034 / DSM 16646 / JW/IW-1228P)</name>
    <dbReference type="NCBI Taxonomy" id="555079"/>
    <lineage>
        <taxon>Bacteria</taxon>
        <taxon>Bacillati</taxon>
        <taxon>Bacillota</taxon>
        <taxon>Clostridia</taxon>
        <taxon>Thermosediminibacterales</taxon>
        <taxon>Thermosediminibacteraceae</taxon>
        <taxon>Thermosediminibacter</taxon>
    </lineage>
</organism>